<evidence type="ECO:0000256" key="1">
    <source>
        <dbReference type="SAM" id="MobiDB-lite"/>
    </source>
</evidence>
<dbReference type="GO" id="GO:0034058">
    <property type="term" value="P:endosomal vesicle fusion"/>
    <property type="evidence" value="ECO:0007669"/>
    <property type="project" value="TreeGrafter"/>
</dbReference>
<proteinExistence type="predicted"/>
<dbReference type="STRING" id="3818.A0A445BLM7"/>
<dbReference type="GO" id="GO:0006623">
    <property type="term" value="P:protein targeting to vacuole"/>
    <property type="evidence" value="ECO:0007669"/>
    <property type="project" value="InterPro"/>
</dbReference>
<dbReference type="PANTHER" id="PTHR12616">
    <property type="entry name" value="VACUOLAR PROTEIN SORTING VPS41"/>
    <property type="match status" value="1"/>
</dbReference>
<dbReference type="EMBL" id="SDMP01000009">
    <property type="protein sequence ID" value="RYR39575.1"/>
    <property type="molecule type" value="Genomic_DNA"/>
</dbReference>
<dbReference type="PANTHER" id="PTHR12616:SF8">
    <property type="entry name" value="VACUOLAR PROTEIN SORTING-ASSOCIATED PROTEIN 8 HOMOLOG"/>
    <property type="match status" value="1"/>
</dbReference>
<dbReference type="InterPro" id="IPR045111">
    <property type="entry name" value="Vps41/Vps8"/>
</dbReference>
<dbReference type="GO" id="GO:0030897">
    <property type="term" value="C:HOPS complex"/>
    <property type="evidence" value="ECO:0007669"/>
    <property type="project" value="TreeGrafter"/>
</dbReference>
<evidence type="ECO:0000313" key="3">
    <source>
        <dbReference type="Proteomes" id="UP000289738"/>
    </source>
</evidence>
<evidence type="ECO:0000313" key="2">
    <source>
        <dbReference type="EMBL" id="RYR39575.1"/>
    </source>
</evidence>
<organism evidence="2 3">
    <name type="scientific">Arachis hypogaea</name>
    <name type="common">Peanut</name>
    <dbReference type="NCBI Taxonomy" id="3818"/>
    <lineage>
        <taxon>Eukaryota</taxon>
        <taxon>Viridiplantae</taxon>
        <taxon>Streptophyta</taxon>
        <taxon>Embryophyta</taxon>
        <taxon>Tracheophyta</taxon>
        <taxon>Spermatophyta</taxon>
        <taxon>Magnoliopsida</taxon>
        <taxon>eudicotyledons</taxon>
        <taxon>Gunneridae</taxon>
        <taxon>Pentapetalae</taxon>
        <taxon>rosids</taxon>
        <taxon>fabids</taxon>
        <taxon>Fabales</taxon>
        <taxon>Fabaceae</taxon>
        <taxon>Papilionoideae</taxon>
        <taxon>50 kb inversion clade</taxon>
        <taxon>dalbergioids sensu lato</taxon>
        <taxon>Dalbergieae</taxon>
        <taxon>Pterocarpus clade</taxon>
        <taxon>Arachis</taxon>
    </lineage>
</organism>
<dbReference type="Proteomes" id="UP000289738">
    <property type="component" value="Chromosome A09"/>
</dbReference>
<gene>
    <name evidence="2" type="ORF">Ahy_A09g045133</name>
</gene>
<sequence length="137" mass="14892">MSNAVAVPPGALPRLTSLHRTAPSLAAPDLPSGLSSPRRASPRSPCTRSVTKQVCGLINSIGHEYVVALNSYKKDIDEPLLCQYKGDSVLKFLEKFDSYCVEHCLHLCQQYGIIDTAAFLPDRVGDVGRNSCTYTPI</sequence>
<dbReference type="GO" id="GO:0005770">
    <property type="term" value="C:late endosome"/>
    <property type="evidence" value="ECO:0007669"/>
    <property type="project" value="TreeGrafter"/>
</dbReference>
<comment type="caution">
    <text evidence="2">The sequence shown here is derived from an EMBL/GenBank/DDBJ whole genome shotgun (WGS) entry which is preliminary data.</text>
</comment>
<protein>
    <submittedName>
        <fullName evidence="2">Uncharacterized protein</fullName>
    </submittedName>
</protein>
<accession>A0A445BLM7</accession>
<keyword evidence="3" id="KW-1185">Reference proteome</keyword>
<dbReference type="AlphaFoldDB" id="A0A445BLM7"/>
<reference evidence="2 3" key="1">
    <citation type="submission" date="2019-01" db="EMBL/GenBank/DDBJ databases">
        <title>Sequencing of cultivated peanut Arachis hypogaea provides insights into genome evolution and oil improvement.</title>
        <authorList>
            <person name="Chen X."/>
        </authorList>
    </citation>
    <scope>NUCLEOTIDE SEQUENCE [LARGE SCALE GENOMIC DNA]</scope>
    <source>
        <strain evidence="3">cv. Fuhuasheng</strain>
        <tissue evidence="2">Leaves</tissue>
    </source>
</reference>
<name>A0A445BLM7_ARAHY</name>
<feature type="region of interest" description="Disordered" evidence="1">
    <location>
        <begin position="25"/>
        <end position="48"/>
    </location>
</feature>
<feature type="compositionally biased region" description="Low complexity" evidence="1">
    <location>
        <begin position="31"/>
        <end position="48"/>
    </location>
</feature>